<evidence type="ECO:0000256" key="1">
    <source>
        <dbReference type="SAM" id="MobiDB-lite"/>
    </source>
</evidence>
<feature type="region of interest" description="Disordered" evidence="1">
    <location>
        <begin position="174"/>
        <end position="219"/>
    </location>
</feature>
<dbReference type="InterPro" id="IPR006311">
    <property type="entry name" value="TAT_signal"/>
</dbReference>
<feature type="compositionally biased region" description="Low complexity" evidence="1">
    <location>
        <begin position="195"/>
        <end position="207"/>
    </location>
</feature>
<accession>A0A7C4LLB0</accession>
<feature type="compositionally biased region" description="Polar residues" evidence="1">
    <location>
        <begin position="174"/>
        <end position="185"/>
    </location>
</feature>
<comment type="caution">
    <text evidence="2">The sequence shown here is derived from an EMBL/GenBank/DDBJ whole genome shotgun (WGS) entry which is preliminary data.</text>
</comment>
<protein>
    <recommendedName>
        <fullName evidence="3">YbjN domain-containing protein</fullName>
    </recommendedName>
</protein>
<proteinExistence type="predicted"/>
<dbReference type="AlphaFoldDB" id="A0A7C4LLB0"/>
<sequence>MTEFSRRSLMGATVAALAGSAVVSAQEKGAPAKGRLTDESLGTLLKAMGLEAQLQEKRYDFTFKSTIDKEDWDLSMSVVLSQDGNSIWIMAWLDECPKSAADVPRLALLRLLAQNDKLGKGKFFAYIPTNKRFVLQRVIPNENVTTASFRAALDDLGQSVVETYPYWSVANWSSGSQTEDPTATARSGAPVKGSAPQAAGARPPQQAVNESKFKDAARK</sequence>
<evidence type="ECO:0000313" key="2">
    <source>
        <dbReference type="EMBL" id="HGT39872.1"/>
    </source>
</evidence>
<organism evidence="2">
    <name type="scientific">Schlesneria paludicola</name>
    <dbReference type="NCBI Taxonomy" id="360056"/>
    <lineage>
        <taxon>Bacteria</taxon>
        <taxon>Pseudomonadati</taxon>
        <taxon>Planctomycetota</taxon>
        <taxon>Planctomycetia</taxon>
        <taxon>Planctomycetales</taxon>
        <taxon>Planctomycetaceae</taxon>
        <taxon>Schlesneria</taxon>
    </lineage>
</organism>
<name>A0A7C4LLB0_9PLAN</name>
<dbReference type="EMBL" id="DSVQ01000015">
    <property type="protein sequence ID" value="HGT39872.1"/>
    <property type="molecule type" value="Genomic_DNA"/>
</dbReference>
<reference evidence="2" key="1">
    <citation type="journal article" date="2020" name="mSystems">
        <title>Genome- and Community-Level Interaction Insights into Carbon Utilization and Element Cycling Functions of Hydrothermarchaeota in Hydrothermal Sediment.</title>
        <authorList>
            <person name="Zhou Z."/>
            <person name="Liu Y."/>
            <person name="Xu W."/>
            <person name="Pan J."/>
            <person name="Luo Z.H."/>
            <person name="Li M."/>
        </authorList>
    </citation>
    <scope>NUCLEOTIDE SEQUENCE [LARGE SCALE GENOMIC DNA]</scope>
    <source>
        <strain evidence="2">SpSt-508</strain>
    </source>
</reference>
<evidence type="ECO:0008006" key="3">
    <source>
        <dbReference type="Google" id="ProtNLM"/>
    </source>
</evidence>
<gene>
    <name evidence="2" type="ORF">ENS64_11525</name>
</gene>
<dbReference type="PROSITE" id="PS51318">
    <property type="entry name" value="TAT"/>
    <property type="match status" value="1"/>
</dbReference>